<evidence type="ECO:0000313" key="1">
    <source>
        <dbReference type="EMBL" id="QYZ70216.1"/>
    </source>
</evidence>
<dbReference type="KEGG" id="nsm:JO391_01370"/>
<dbReference type="EMBL" id="CP069370">
    <property type="protein sequence ID" value="QYZ70216.1"/>
    <property type="molecule type" value="Genomic_DNA"/>
</dbReference>
<dbReference type="SUPFAM" id="SSF53187">
    <property type="entry name" value="Zn-dependent exopeptidases"/>
    <property type="match status" value="1"/>
</dbReference>
<gene>
    <name evidence="1" type="ORF">JO391_01370</name>
</gene>
<dbReference type="Gene3D" id="3.40.630.40">
    <property type="entry name" value="Zn-dependent exopeptidases"/>
    <property type="match status" value="1"/>
</dbReference>
<dbReference type="AlphaFoldDB" id="A0A8G0ZRQ4"/>
<proteinExistence type="predicted"/>
<dbReference type="PIRSF" id="PIRSF029730">
    <property type="entry name" value="UCP029730"/>
    <property type="match status" value="1"/>
</dbReference>
<dbReference type="InterPro" id="IPR007709">
    <property type="entry name" value="N-FG_amidohydro"/>
</dbReference>
<organism evidence="1 2">
    <name type="scientific">Neotabrizicola shimadae</name>
    <dbReference type="NCBI Taxonomy" id="2807096"/>
    <lineage>
        <taxon>Bacteria</taxon>
        <taxon>Pseudomonadati</taxon>
        <taxon>Pseudomonadota</taxon>
        <taxon>Alphaproteobacteria</taxon>
        <taxon>Rhodobacterales</taxon>
        <taxon>Paracoccaceae</taxon>
        <taxon>Neotabrizicola</taxon>
    </lineage>
</organism>
<dbReference type="RefSeq" id="WP_220662432.1">
    <property type="nucleotide sequence ID" value="NZ_CP069370.1"/>
</dbReference>
<evidence type="ECO:0000313" key="2">
    <source>
        <dbReference type="Proteomes" id="UP000826300"/>
    </source>
</evidence>
<protein>
    <submittedName>
        <fullName evidence="1">N-formylglutamate amidohydrolase</fullName>
    </submittedName>
</protein>
<sequence>MTALAEPGFPGGFSGLVENESGASPIVLVCEHASRMMPAPWGDLGLSEDQRRAHIAWDPGALGLARGLSARLDAALVHAPVSRLIYDCNRAPDQAGAMAVRSEVHVIPGNQNLSAEERAARTEAVYLPFQAALHGVLMRRLARGRATAVVTIHSFTPVWHGQPRAVEFGVIHDADDRLARAILAEAQAQTGLHCGLNEPYSAADDVTHTLRVQATPYGLLNAMLEIRNDLIADAAAEAAMAERLAPVLRAALHSLSPAAAA</sequence>
<accession>A0A8G0ZRQ4</accession>
<dbReference type="Proteomes" id="UP000826300">
    <property type="component" value="Chromosome"/>
</dbReference>
<reference evidence="1" key="1">
    <citation type="submission" date="2021-02" db="EMBL/GenBank/DDBJ databases">
        <title>Rhodobacter shimadae sp. nov., an aerobic anoxygenic phototrophic bacterium isolated from a hot spring.</title>
        <authorList>
            <person name="Muramatsu S."/>
            <person name="Haruta S."/>
            <person name="Hirose S."/>
            <person name="Hanada S."/>
        </authorList>
    </citation>
    <scope>NUCLEOTIDE SEQUENCE</scope>
    <source>
        <strain evidence="1">N10</strain>
    </source>
</reference>
<dbReference type="InterPro" id="IPR011227">
    <property type="entry name" value="UCP029730"/>
</dbReference>
<name>A0A8G0ZRQ4_9RHOB</name>
<keyword evidence="2" id="KW-1185">Reference proteome</keyword>
<dbReference type="Pfam" id="PF05013">
    <property type="entry name" value="FGase"/>
    <property type="match status" value="1"/>
</dbReference>